<dbReference type="RefSeq" id="WP_244912384.1">
    <property type="nucleotide sequence ID" value="NZ_DBFWLE010000007.1"/>
</dbReference>
<dbReference type="InterPro" id="IPR054216">
    <property type="entry name" value="DUF6930"/>
</dbReference>
<gene>
    <name evidence="3" type="ORF">NCTC13063_01329</name>
</gene>
<dbReference type="Proteomes" id="UP000255283">
    <property type="component" value="Unassembled WGS sequence"/>
</dbReference>
<evidence type="ECO:0000313" key="3">
    <source>
        <dbReference type="EMBL" id="SUB80051.1"/>
    </source>
</evidence>
<sequence length="349" mass="39267">MILTNEMLWAAFDLRRAAPWKKLTDSDIFAVKLSSGEIGYCSVMGHGGEHYALGLYIGRKGFTSYLNSLYLNNAAPFVFQQIAMMFDCINCDFMNAADMDAKTKRRIRAFVAHRGLKIQRPHGWPDFTRHSPYRMQWDITDEQDAQFITEALRAALYMTKMSEASPLSELGFDPMGEYPTKEGGKMVPLLTPQLDGTYLLGVTPLPAYQGPTYSEALFENDLLSHQIGKLPNRHTISCLYTNLPAPTGSGEEEAPFFPEVLLCVDEDSGMVVHVEMSERQGDTLKLLTGLGNALLSLGYKPSEILINTERTESLLGDFCRRCDIGLRQEPVLPELEEVYQEFLYNLCSR</sequence>
<dbReference type="EMBL" id="UGTJ01000001">
    <property type="protein sequence ID" value="SUB80051.1"/>
    <property type="molecule type" value="Genomic_DNA"/>
</dbReference>
<dbReference type="Pfam" id="PF22007">
    <property type="entry name" value="DUF6930"/>
    <property type="match status" value="1"/>
</dbReference>
<dbReference type="InterPro" id="IPR055733">
    <property type="entry name" value="DUF7309"/>
</dbReference>
<dbReference type="AlphaFoldDB" id="A0AAQ1UKW2"/>
<feature type="domain" description="DUF6930" evidence="1">
    <location>
        <begin position="231"/>
        <end position="342"/>
    </location>
</feature>
<protein>
    <submittedName>
        <fullName evidence="3">Uncharacterized protein</fullName>
    </submittedName>
</protein>
<proteinExistence type="predicted"/>
<evidence type="ECO:0000313" key="4">
    <source>
        <dbReference type="Proteomes" id="UP000255283"/>
    </source>
</evidence>
<reference evidence="3 4" key="1">
    <citation type="submission" date="2018-06" db="EMBL/GenBank/DDBJ databases">
        <authorList>
            <consortium name="Pathogen Informatics"/>
            <person name="Doyle S."/>
        </authorList>
    </citation>
    <scope>NUCLEOTIDE SEQUENCE [LARGE SCALE GENOMIC DNA]</scope>
    <source>
        <strain evidence="3 4">NCTC13063</strain>
    </source>
</reference>
<name>A0AAQ1UKW2_9BACT</name>
<feature type="domain" description="DUF7309" evidence="2">
    <location>
        <begin position="7"/>
        <end position="164"/>
    </location>
</feature>
<accession>A0AAQ1UKW2</accession>
<comment type="caution">
    <text evidence="3">The sequence shown here is derived from an EMBL/GenBank/DDBJ whole genome shotgun (WGS) entry which is preliminary data.</text>
</comment>
<evidence type="ECO:0000259" key="2">
    <source>
        <dbReference type="Pfam" id="PF23988"/>
    </source>
</evidence>
<dbReference type="Pfam" id="PF23988">
    <property type="entry name" value="DUF7309"/>
    <property type="match status" value="1"/>
</dbReference>
<organism evidence="3 4">
    <name type="scientific">Segatella buccae</name>
    <dbReference type="NCBI Taxonomy" id="28126"/>
    <lineage>
        <taxon>Bacteria</taxon>
        <taxon>Pseudomonadati</taxon>
        <taxon>Bacteroidota</taxon>
        <taxon>Bacteroidia</taxon>
        <taxon>Bacteroidales</taxon>
        <taxon>Prevotellaceae</taxon>
        <taxon>Segatella</taxon>
    </lineage>
</organism>
<evidence type="ECO:0000259" key="1">
    <source>
        <dbReference type="Pfam" id="PF22007"/>
    </source>
</evidence>